<dbReference type="PROSITE" id="PS51257">
    <property type="entry name" value="PROKAR_LIPOPROTEIN"/>
    <property type="match status" value="1"/>
</dbReference>
<keyword evidence="1" id="KW-0732">Signal</keyword>
<protein>
    <submittedName>
        <fullName evidence="2">Uncharacterized protein</fullName>
    </submittedName>
</protein>
<reference evidence="2 3" key="1">
    <citation type="submission" date="2019-12" db="EMBL/GenBank/DDBJ databases">
        <title>Rhizobium genotypes associated with high levels of biological nitrogen fixation by grain legumes in a temperate-maritime cropping system.</title>
        <authorList>
            <person name="Maluk M."/>
            <person name="Francesc Ferrando Molina F."/>
            <person name="Lopez Del Egido L."/>
            <person name="Lafos M."/>
            <person name="Langarica-Fuentes A."/>
            <person name="Gebre Yohannes G."/>
            <person name="Young M.W."/>
            <person name="Martin P."/>
            <person name="Gantlett R."/>
            <person name="Kenicer G."/>
            <person name="Hawes C."/>
            <person name="Begg G.S."/>
            <person name="Quilliam R.S."/>
            <person name="Squire G.R."/>
            <person name="Poole P.S."/>
            <person name="Young P.W."/>
            <person name="Iannetta P.M."/>
            <person name="James E.K."/>
        </authorList>
    </citation>
    <scope>NUCLEOTIDE SEQUENCE [LARGE SCALE GENOMIC DNA]</scope>
    <source>
        <strain evidence="2 3">JHI54</strain>
    </source>
</reference>
<dbReference type="Proteomes" id="UP000471705">
    <property type="component" value="Unassembled WGS sequence"/>
</dbReference>
<name>A0A7K3VFD7_RHILE</name>
<feature type="chain" id="PRO_5029803629" evidence="1">
    <location>
        <begin position="20"/>
        <end position="339"/>
    </location>
</feature>
<gene>
    <name evidence="2" type="ORF">GR257_07970</name>
</gene>
<organism evidence="2 3">
    <name type="scientific">Rhizobium leguminosarum</name>
    <dbReference type="NCBI Taxonomy" id="384"/>
    <lineage>
        <taxon>Bacteria</taxon>
        <taxon>Pseudomonadati</taxon>
        <taxon>Pseudomonadota</taxon>
        <taxon>Alphaproteobacteria</taxon>
        <taxon>Hyphomicrobiales</taxon>
        <taxon>Rhizobiaceae</taxon>
        <taxon>Rhizobium/Agrobacterium group</taxon>
        <taxon>Rhizobium</taxon>
    </lineage>
</organism>
<dbReference type="AlphaFoldDB" id="A0A7K3VFD7"/>
<sequence>MRNLSTPALTVAMLASCTAVPPFDLATSEQTYGSPVIKIASIMANMKCELYTAANDENPLPLYINDRPLRPRTLPNPKPDQRFSLKNIFSAIEYVGEVELTIDATHTDGLSPSLSFPGLGSDKKPLAIGVDGGVSEIGHRANKTYHSVDFERLVEGTEQRPAARPTIPCAAGSELQGRLGLEDNLKMGIVASSMNDLSVWPGNASNPGAGSSVGNEYTAGRIHAVVDFTTTTRVSGGPNWELTHFVGPNSNSGLFNHKREALNQLTFTFIPICIRDKYRGTKGKEGRWEYSPSLPYGTPAWANYLSPCSKISPQTKSRALSDAHQTNIMSLDNIRLRDF</sequence>
<evidence type="ECO:0000313" key="2">
    <source>
        <dbReference type="EMBL" id="NEK14791.1"/>
    </source>
</evidence>
<dbReference type="EMBL" id="WUFV01000003">
    <property type="protein sequence ID" value="NEK14791.1"/>
    <property type="molecule type" value="Genomic_DNA"/>
</dbReference>
<dbReference type="RefSeq" id="WP_164046325.1">
    <property type="nucleotide sequence ID" value="NZ_WUFV01000003.1"/>
</dbReference>
<proteinExistence type="predicted"/>
<accession>A0A7K3VFD7</accession>
<comment type="caution">
    <text evidence="2">The sequence shown here is derived from an EMBL/GenBank/DDBJ whole genome shotgun (WGS) entry which is preliminary data.</text>
</comment>
<evidence type="ECO:0000256" key="1">
    <source>
        <dbReference type="SAM" id="SignalP"/>
    </source>
</evidence>
<evidence type="ECO:0000313" key="3">
    <source>
        <dbReference type="Proteomes" id="UP000471705"/>
    </source>
</evidence>
<feature type="signal peptide" evidence="1">
    <location>
        <begin position="1"/>
        <end position="19"/>
    </location>
</feature>